<name>A0A174HSE7_9CLOT</name>
<reference evidence="1 2" key="1">
    <citation type="submission" date="2015-09" db="EMBL/GenBank/DDBJ databases">
        <authorList>
            <consortium name="Pathogen Informatics"/>
        </authorList>
    </citation>
    <scope>NUCLEOTIDE SEQUENCE [LARGE SCALE GENOMIC DNA]</scope>
    <source>
        <strain evidence="1 2">2789STDY5834855</strain>
    </source>
</reference>
<dbReference type="EMBL" id="CYZV01000048">
    <property type="protein sequence ID" value="CUO75775.1"/>
    <property type="molecule type" value="Genomic_DNA"/>
</dbReference>
<dbReference type="OrthoDB" id="1928760at2"/>
<organism evidence="1 2">
    <name type="scientific">Clostridium disporicum</name>
    <dbReference type="NCBI Taxonomy" id="84024"/>
    <lineage>
        <taxon>Bacteria</taxon>
        <taxon>Bacillati</taxon>
        <taxon>Bacillota</taxon>
        <taxon>Clostridia</taxon>
        <taxon>Eubacteriales</taxon>
        <taxon>Clostridiaceae</taxon>
        <taxon>Clostridium</taxon>
    </lineage>
</organism>
<gene>
    <name evidence="1" type="ORF">ERS852470_03282</name>
</gene>
<proteinExistence type="predicted"/>
<dbReference type="RefSeq" id="WP_055277821.1">
    <property type="nucleotide sequence ID" value="NZ_CYZV01000048.1"/>
</dbReference>
<evidence type="ECO:0000313" key="2">
    <source>
        <dbReference type="Proteomes" id="UP000095558"/>
    </source>
</evidence>
<dbReference type="Proteomes" id="UP000095558">
    <property type="component" value="Unassembled WGS sequence"/>
</dbReference>
<accession>A0A174HSE7</accession>
<protein>
    <recommendedName>
        <fullName evidence="3">DNA binding domain, excisionase family</fullName>
    </recommendedName>
</protein>
<evidence type="ECO:0000313" key="1">
    <source>
        <dbReference type="EMBL" id="CUO75775.1"/>
    </source>
</evidence>
<dbReference type="AlphaFoldDB" id="A0A174HSE7"/>
<sequence length="77" mass="9117">MEQLQEQNKKIQEYRRKVLEKTCTPRELAEAWGISYTKVLRLARIEGAPVLRFGRDIRFVLSKLDDFLEDHIGENLL</sequence>
<evidence type="ECO:0008006" key="3">
    <source>
        <dbReference type="Google" id="ProtNLM"/>
    </source>
</evidence>